<keyword evidence="2" id="KW-1185">Reference proteome</keyword>
<evidence type="ECO:0000313" key="2">
    <source>
        <dbReference type="Proteomes" id="UP000243426"/>
    </source>
</evidence>
<reference evidence="2" key="1">
    <citation type="submission" date="2016-10" db="EMBL/GenBank/DDBJ databases">
        <authorList>
            <person name="Varghese N."/>
            <person name="Submissions S."/>
        </authorList>
    </citation>
    <scope>NUCLEOTIDE SEQUENCE [LARGE SCALE GENOMIC DNA]</scope>
    <source>
        <strain evidence="2">2SM5</strain>
    </source>
</reference>
<name>A0A1H1MPB6_9GAMM</name>
<evidence type="ECO:0000313" key="1">
    <source>
        <dbReference type="EMBL" id="SDR88482.1"/>
    </source>
</evidence>
<dbReference type="Proteomes" id="UP000243426">
    <property type="component" value="Chromosome I"/>
</dbReference>
<gene>
    <name evidence="1" type="ORF">SAMN05216198_0678</name>
</gene>
<protein>
    <submittedName>
        <fullName evidence="1">Uncharacterized protein</fullName>
    </submittedName>
</protein>
<dbReference type="RefSeq" id="WP_090272033.1">
    <property type="nucleotide sequence ID" value="NZ_LT629748.1"/>
</dbReference>
<dbReference type="AlphaFoldDB" id="A0A1H1MPB6"/>
<accession>A0A1H1MPB6</accession>
<sequence length="69" mass="7556">MKIGETQNVPVTTEGVAGAGVNLGGRSALIDAIAFVNMPNDMGFEEQPINTPQKFRTSETFKEIVWSKW</sequence>
<organism evidence="1 2">
    <name type="scientific">Halopseudomonas litoralis</name>
    <dbReference type="NCBI Taxonomy" id="797277"/>
    <lineage>
        <taxon>Bacteria</taxon>
        <taxon>Pseudomonadati</taxon>
        <taxon>Pseudomonadota</taxon>
        <taxon>Gammaproteobacteria</taxon>
        <taxon>Pseudomonadales</taxon>
        <taxon>Pseudomonadaceae</taxon>
        <taxon>Halopseudomonas</taxon>
    </lineage>
</organism>
<dbReference type="EMBL" id="LT629748">
    <property type="protein sequence ID" value="SDR88482.1"/>
    <property type="molecule type" value="Genomic_DNA"/>
</dbReference>
<proteinExistence type="predicted"/>